<dbReference type="AlphaFoldDB" id="A0AAD8R431"/>
<evidence type="ECO:0000313" key="1">
    <source>
        <dbReference type="EMBL" id="KAK1612584.1"/>
    </source>
</evidence>
<dbReference type="Proteomes" id="UP001231189">
    <property type="component" value="Unassembled WGS sequence"/>
</dbReference>
<keyword evidence="2" id="KW-1185">Reference proteome</keyword>
<reference evidence="1" key="1">
    <citation type="submission" date="2023-07" db="EMBL/GenBank/DDBJ databases">
        <title>A chromosome-level genome assembly of Lolium multiflorum.</title>
        <authorList>
            <person name="Chen Y."/>
            <person name="Copetti D."/>
            <person name="Kolliker R."/>
            <person name="Studer B."/>
        </authorList>
    </citation>
    <scope>NUCLEOTIDE SEQUENCE</scope>
    <source>
        <strain evidence="1">02402/16</strain>
        <tissue evidence="1">Leaf</tissue>
    </source>
</reference>
<dbReference type="EMBL" id="JAUUTY010000007">
    <property type="protein sequence ID" value="KAK1612584.1"/>
    <property type="molecule type" value="Genomic_DNA"/>
</dbReference>
<name>A0AAD8R431_LOLMU</name>
<proteinExistence type="predicted"/>
<comment type="caution">
    <text evidence="1">The sequence shown here is derived from an EMBL/GenBank/DDBJ whole genome shotgun (WGS) entry which is preliminary data.</text>
</comment>
<sequence>MRQRKILLPLCAPVGCESSLLSSRSCVHVGSPQLIPINLAVSSDLLDCEIFNLTIFNAWQSGPDDLFEPTSVLCFVDSLSKKKIRIKALLLDEIAPSLTRESCEALHQSIQEVVKYVVN</sequence>
<gene>
    <name evidence="1" type="ORF">QYE76_036257</name>
</gene>
<protein>
    <submittedName>
        <fullName evidence="1">Uncharacterized protein</fullName>
    </submittedName>
</protein>
<organism evidence="1 2">
    <name type="scientific">Lolium multiflorum</name>
    <name type="common">Italian ryegrass</name>
    <name type="synonym">Lolium perenne subsp. multiflorum</name>
    <dbReference type="NCBI Taxonomy" id="4521"/>
    <lineage>
        <taxon>Eukaryota</taxon>
        <taxon>Viridiplantae</taxon>
        <taxon>Streptophyta</taxon>
        <taxon>Embryophyta</taxon>
        <taxon>Tracheophyta</taxon>
        <taxon>Spermatophyta</taxon>
        <taxon>Magnoliopsida</taxon>
        <taxon>Liliopsida</taxon>
        <taxon>Poales</taxon>
        <taxon>Poaceae</taxon>
        <taxon>BOP clade</taxon>
        <taxon>Pooideae</taxon>
        <taxon>Poodae</taxon>
        <taxon>Poeae</taxon>
        <taxon>Poeae Chloroplast Group 2 (Poeae type)</taxon>
        <taxon>Loliodinae</taxon>
        <taxon>Loliinae</taxon>
        <taxon>Lolium</taxon>
    </lineage>
</organism>
<evidence type="ECO:0000313" key="2">
    <source>
        <dbReference type="Proteomes" id="UP001231189"/>
    </source>
</evidence>
<accession>A0AAD8R431</accession>